<dbReference type="GO" id="GO:0004672">
    <property type="term" value="F:protein kinase activity"/>
    <property type="evidence" value="ECO:0007669"/>
    <property type="project" value="InterPro"/>
</dbReference>
<evidence type="ECO:0008006" key="3">
    <source>
        <dbReference type="Google" id="ProtNLM"/>
    </source>
</evidence>
<name>A0A8S1RVM2_9CILI</name>
<dbReference type="InterPro" id="IPR008271">
    <property type="entry name" value="Ser/Thr_kinase_AS"/>
</dbReference>
<evidence type="ECO:0000313" key="2">
    <source>
        <dbReference type="Proteomes" id="UP000692954"/>
    </source>
</evidence>
<accession>A0A8S1RVM2</accession>
<dbReference type="EMBL" id="CAJJDN010000527">
    <property type="protein sequence ID" value="CAD8131383.1"/>
    <property type="molecule type" value="Genomic_DNA"/>
</dbReference>
<sequence length="105" mass="12667">MYQGLKYYVQVYQEYLIRYKIEDQILNNSNQLLNKLFQQLKLFQIGLCGLFHNDLKPENILVCLTYEYVKVLVDKGQINYRQQFICVGKDCKNFLDIKEFQEIQL</sequence>
<proteinExistence type="predicted"/>
<comment type="caution">
    <text evidence="1">The sequence shown here is derived from an EMBL/GenBank/DDBJ whole genome shotgun (WGS) entry which is preliminary data.</text>
</comment>
<protein>
    <recommendedName>
        <fullName evidence="3">Protein kinase domain-containing protein</fullName>
    </recommendedName>
</protein>
<organism evidence="1 2">
    <name type="scientific">Paramecium sonneborni</name>
    <dbReference type="NCBI Taxonomy" id="65129"/>
    <lineage>
        <taxon>Eukaryota</taxon>
        <taxon>Sar</taxon>
        <taxon>Alveolata</taxon>
        <taxon>Ciliophora</taxon>
        <taxon>Intramacronucleata</taxon>
        <taxon>Oligohymenophorea</taxon>
        <taxon>Peniculida</taxon>
        <taxon>Parameciidae</taxon>
        <taxon>Paramecium</taxon>
    </lineage>
</organism>
<keyword evidence="2" id="KW-1185">Reference proteome</keyword>
<reference evidence="1" key="1">
    <citation type="submission" date="2021-01" db="EMBL/GenBank/DDBJ databases">
        <authorList>
            <consortium name="Genoscope - CEA"/>
            <person name="William W."/>
        </authorList>
    </citation>
    <scope>NUCLEOTIDE SEQUENCE</scope>
</reference>
<evidence type="ECO:0000313" key="1">
    <source>
        <dbReference type="EMBL" id="CAD8131383.1"/>
    </source>
</evidence>
<gene>
    <name evidence="1" type="ORF">PSON_ATCC_30995.1.T5270001</name>
</gene>
<dbReference type="Proteomes" id="UP000692954">
    <property type="component" value="Unassembled WGS sequence"/>
</dbReference>
<dbReference type="PROSITE" id="PS00108">
    <property type="entry name" value="PROTEIN_KINASE_ST"/>
    <property type="match status" value="1"/>
</dbReference>
<dbReference type="AlphaFoldDB" id="A0A8S1RVM2"/>